<dbReference type="InterPro" id="IPR032675">
    <property type="entry name" value="LRR_dom_sf"/>
</dbReference>
<feature type="compositionally biased region" description="Polar residues" evidence="6">
    <location>
        <begin position="255"/>
        <end position="265"/>
    </location>
</feature>
<name>A0ABN9H5A2_9NEOB</name>
<proteinExistence type="predicted"/>
<dbReference type="PANTHER" id="PTHR45973:SF9">
    <property type="entry name" value="LEUCINE-RICH REPEAT-CONTAINING PROTEIN 46"/>
    <property type="match status" value="1"/>
</dbReference>
<evidence type="ECO:0000256" key="2">
    <source>
        <dbReference type="ARBA" id="ARBA00022614"/>
    </source>
</evidence>
<dbReference type="PROSITE" id="PS51450">
    <property type="entry name" value="LRR"/>
    <property type="match status" value="2"/>
</dbReference>
<dbReference type="InterPro" id="IPR001611">
    <property type="entry name" value="Leu-rich_rpt"/>
</dbReference>
<gene>
    <name evidence="7" type="ORF">SPARVUS_LOCUS15479024</name>
</gene>
<feature type="region of interest" description="Disordered" evidence="6">
    <location>
        <begin position="318"/>
        <end position="386"/>
    </location>
</feature>
<protein>
    <recommendedName>
        <fullName evidence="9">Leucine-rich repeat-containing protein 46</fullName>
    </recommendedName>
</protein>
<dbReference type="SUPFAM" id="SSF52058">
    <property type="entry name" value="L domain-like"/>
    <property type="match status" value="1"/>
</dbReference>
<dbReference type="PANTHER" id="PTHR45973">
    <property type="entry name" value="PROTEIN PHOSPHATASE 1 REGULATORY SUBUNIT SDS22-RELATED"/>
    <property type="match status" value="1"/>
</dbReference>
<evidence type="ECO:0000313" key="8">
    <source>
        <dbReference type="Proteomes" id="UP001162483"/>
    </source>
</evidence>
<feature type="region of interest" description="Disordered" evidence="6">
    <location>
        <begin position="160"/>
        <end position="193"/>
    </location>
</feature>
<evidence type="ECO:0000313" key="7">
    <source>
        <dbReference type="EMBL" id="CAI9616934.1"/>
    </source>
</evidence>
<dbReference type="EMBL" id="CATNWA010020147">
    <property type="protein sequence ID" value="CAI9616934.1"/>
    <property type="molecule type" value="Genomic_DNA"/>
</dbReference>
<organism evidence="7 8">
    <name type="scientific">Staurois parvus</name>
    <dbReference type="NCBI Taxonomy" id="386267"/>
    <lineage>
        <taxon>Eukaryota</taxon>
        <taxon>Metazoa</taxon>
        <taxon>Chordata</taxon>
        <taxon>Craniata</taxon>
        <taxon>Vertebrata</taxon>
        <taxon>Euteleostomi</taxon>
        <taxon>Amphibia</taxon>
        <taxon>Batrachia</taxon>
        <taxon>Anura</taxon>
        <taxon>Neobatrachia</taxon>
        <taxon>Ranoidea</taxon>
        <taxon>Ranidae</taxon>
        <taxon>Staurois</taxon>
    </lineage>
</organism>
<keyword evidence="5" id="KW-0966">Cell projection</keyword>
<dbReference type="Proteomes" id="UP001162483">
    <property type="component" value="Unassembled WGS sequence"/>
</dbReference>
<evidence type="ECO:0008006" key="9">
    <source>
        <dbReference type="Google" id="ProtNLM"/>
    </source>
</evidence>
<evidence type="ECO:0000256" key="3">
    <source>
        <dbReference type="ARBA" id="ARBA00022737"/>
    </source>
</evidence>
<evidence type="ECO:0000256" key="5">
    <source>
        <dbReference type="ARBA" id="ARBA00023273"/>
    </source>
</evidence>
<comment type="subcellular location">
    <subcellularLocation>
        <location evidence="1">Cell projection</location>
        <location evidence="1">Cilium</location>
    </subcellularLocation>
</comment>
<feature type="compositionally biased region" description="Polar residues" evidence="6">
    <location>
        <begin position="363"/>
        <end position="386"/>
    </location>
</feature>
<evidence type="ECO:0000256" key="1">
    <source>
        <dbReference type="ARBA" id="ARBA00004138"/>
    </source>
</evidence>
<feature type="region of interest" description="Disordered" evidence="6">
    <location>
        <begin position="240"/>
        <end position="280"/>
    </location>
</feature>
<keyword evidence="8" id="KW-1185">Reference proteome</keyword>
<feature type="non-terminal residue" evidence="7">
    <location>
        <position position="1"/>
    </location>
</feature>
<accession>A0ABN9H5A2</accession>
<keyword evidence="2" id="KW-0433">Leucine-rich repeat</keyword>
<keyword evidence="4" id="KW-0969">Cilium</keyword>
<reference evidence="7" key="1">
    <citation type="submission" date="2023-05" db="EMBL/GenBank/DDBJ databases">
        <authorList>
            <person name="Stuckert A."/>
        </authorList>
    </citation>
    <scope>NUCLEOTIDE SEQUENCE</scope>
</reference>
<evidence type="ECO:0000256" key="6">
    <source>
        <dbReference type="SAM" id="MobiDB-lite"/>
    </source>
</evidence>
<keyword evidence="3" id="KW-0677">Repeat</keyword>
<dbReference type="InterPro" id="IPR050576">
    <property type="entry name" value="Cilia_flagella_integrity"/>
</dbReference>
<sequence>STDRGNGDTPPILAAILRRNATPTIHEATQDDLSSELQCLQTVRLDREGITKLSNLEAVNKAHSLYLQENQIKTIENVEVLQDLQFLNLSGNKIEKIQNLRCLQNLQFLALSNNLIQKLNAGELPQSLLILDLSGNPCTKTKGYRQQVLDALPLLQELDGETVRAPNSQKSVNEKDGSDSDDSSLLSEDSDSLSNLTQDMLQRSHQRRQRALREHEDRLAELNESRDGQSLVSSQKLCSAELPGTSPHKLDSQDKTSSQTQNTIKANKDHQTASLLEKNTKDLRKVGKVVSKNQTTAPATAAVSAEKRSYTKTITIKTAPSSNNQSKLQQTSKCSAEITRGSASCSLKERQTTQKIPRHISEKATTSSRSAMSAPNQRRAVSSQKL</sequence>
<evidence type="ECO:0000256" key="4">
    <source>
        <dbReference type="ARBA" id="ARBA00023069"/>
    </source>
</evidence>
<dbReference type="Gene3D" id="3.80.10.10">
    <property type="entry name" value="Ribonuclease Inhibitor"/>
    <property type="match status" value="1"/>
</dbReference>
<feature type="compositionally biased region" description="Polar residues" evidence="6">
    <location>
        <begin position="318"/>
        <end position="334"/>
    </location>
</feature>
<dbReference type="SMART" id="SM00365">
    <property type="entry name" value="LRR_SD22"/>
    <property type="match status" value="3"/>
</dbReference>
<comment type="caution">
    <text evidence="7">The sequence shown here is derived from an EMBL/GenBank/DDBJ whole genome shotgun (WGS) entry which is preliminary data.</text>
</comment>
<dbReference type="Pfam" id="PF14580">
    <property type="entry name" value="LRR_9"/>
    <property type="match status" value="1"/>
</dbReference>